<sequence>MNILNNKPLGAKSIDMVKLSDAKSWAIRMSEDGCAYKSIDNYKRSLKASFFMAIQDDYIRKNPFDFQLSDVLEDTTEPKIALTTEQEMDLLSFMESDNTYCKYYDDVVILLEIGLLISELCGLTLELDMKNKAIMVDHQLLSDTKIGYYVEVPKTTQGKREIPMTEKELINHLNVSWNGVRTLKQNQSLLMFIKTSYSLNVMGYQSKQPIIKAC</sequence>
<dbReference type="AlphaFoldDB" id="A0AAX3GVI7"/>
<dbReference type="EMBL" id="CAADAT010000001">
    <property type="protein sequence ID" value="VFD52797.1"/>
    <property type="molecule type" value="Genomic_DNA"/>
</dbReference>
<evidence type="ECO:0000313" key="4">
    <source>
        <dbReference type="Proteomes" id="UP000346772"/>
    </source>
</evidence>
<dbReference type="InterPro" id="IPR013762">
    <property type="entry name" value="Integrase-like_cat_sf"/>
</dbReference>
<proteinExistence type="predicted"/>
<dbReference type="SUPFAM" id="SSF56349">
    <property type="entry name" value="DNA breaking-rejoining enzymes"/>
    <property type="match status" value="1"/>
</dbReference>
<dbReference type="Proteomes" id="UP000346772">
    <property type="component" value="Unassembled WGS sequence"/>
</dbReference>
<accession>A0AAX3GVI7</accession>
<dbReference type="GO" id="GO:0015074">
    <property type="term" value="P:DNA integration"/>
    <property type="evidence" value="ECO:0007669"/>
    <property type="project" value="InterPro"/>
</dbReference>
<name>A0AAX3GVI7_CLODI</name>
<dbReference type="InterPro" id="IPR010998">
    <property type="entry name" value="Integrase_recombinase_N"/>
</dbReference>
<dbReference type="GO" id="GO:0003677">
    <property type="term" value="F:DNA binding"/>
    <property type="evidence" value="ECO:0007669"/>
    <property type="project" value="UniProtKB-KW"/>
</dbReference>
<protein>
    <submittedName>
        <fullName evidence="3">Integrase Tn916-like, CTn1-Orf1</fullName>
    </submittedName>
</protein>
<keyword evidence="2" id="KW-0233">DNA recombination</keyword>
<evidence type="ECO:0000256" key="2">
    <source>
        <dbReference type="ARBA" id="ARBA00023172"/>
    </source>
</evidence>
<gene>
    <name evidence="3" type="primary">int</name>
    <name evidence="3" type="ORF">SAMEA1710456_00242</name>
</gene>
<dbReference type="InterPro" id="IPR011010">
    <property type="entry name" value="DNA_brk_join_enz"/>
</dbReference>
<evidence type="ECO:0000256" key="1">
    <source>
        <dbReference type="ARBA" id="ARBA00023125"/>
    </source>
</evidence>
<dbReference type="GO" id="GO:0006310">
    <property type="term" value="P:DNA recombination"/>
    <property type="evidence" value="ECO:0007669"/>
    <property type="project" value="UniProtKB-KW"/>
</dbReference>
<keyword evidence="1" id="KW-0238">DNA-binding</keyword>
<dbReference type="Gene3D" id="1.10.150.130">
    <property type="match status" value="1"/>
</dbReference>
<comment type="caution">
    <text evidence="3">The sequence shown here is derived from an EMBL/GenBank/DDBJ whole genome shotgun (WGS) entry which is preliminary data.</text>
</comment>
<reference evidence="3 4" key="1">
    <citation type="submission" date="2019-02" db="EMBL/GenBank/DDBJ databases">
        <authorList>
            <consortium name="Pathogen Informatics"/>
        </authorList>
    </citation>
    <scope>NUCLEOTIDE SEQUENCE [LARGE SCALE GENOMIC DNA]</scope>
    <source>
        <strain evidence="3 4">078GUE027</strain>
    </source>
</reference>
<evidence type="ECO:0000313" key="3">
    <source>
        <dbReference type="EMBL" id="VFD52797.1"/>
    </source>
</evidence>
<organism evidence="3 4">
    <name type="scientific">Clostridioides difficile</name>
    <name type="common">Peptoclostridium difficile</name>
    <dbReference type="NCBI Taxonomy" id="1496"/>
    <lineage>
        <taxon>Bacteria</taxon>
        <taxon>Bacillati</taxon>
        <taxon>Bacillota</taxon>
        <taxon>Clostridia</taxon>
        <taxon>Peptostreptococcales</taxon>
        <taxon>Peptostreptococcaceae</taxon>
        <taxon>Clostridioides</taxon>
    </lineage>
</organism>
<dbReference type="Gene3D" id="1.10.443.10">
    <property type="entry name" value="Intergrase catalytic core"/>
    <property type="match status" value="1"/>
</dbReference>